<proteinExistence type="predicted"/>
<name>A0ABV3DIW8_9ACTN</name>
<dbReference type="RefSeq" id="WP_358354608.1">
    <property type="nucleotide sequence ID" value="NZ_JBEZFP010000038.1"/>
</dbReference>
<organism evidence="1 2">
    <name type="scientific">Streptodolium elevatio</name>
    <dbReference type="NCBI Taxonomy" id="3157996"/>
    <lineage>
        <taxon>Bacteria</taxon>
        <taxon>Bacillati</taxon>
        <taxon>Actinomycetota</taxon>
        <taxon>Actinomycetes</taxon>
        <taxon>Kitasatosporales</taxon>
        <taxon>Streptomycetaceae</taxon>
        <taxon>Streptodolium</taxon>
    </lineage>
</organism>
<dbReference type="Proteomes" id="UP001551482">
    <property type="component" value="Unassembled WGS sequence"/>
</dbReference>
<sequence>MGSDGSAAGRGAAGRWWCREGVSVMEACEPLVPDAAERLLDLAVTHPDPATRADLLAILVCVALPEQLRPRLSVTLMDALSVADADLFPDLVRTAAGSDNPAVVMWVRAFAATPGPRRPAALEALVDAGDRDVGIELQHLMRSPEAGDRVVALRLLARWRRRGGAGVDGEDGGTGPPPEVAVANGHLAVVDTADLAADPAPADDAWRPTYHGILRVVGSRWFELMQRHPPIHATSLPPERLGPLLVDRLLDSAVAVSDVAAVNGSGHPRTVELREWPSEMPSETAVRLARELNGAYLPDRTGLFRRYRLARRGEGPDLAVSAQTLAELAGVGPPVVAVNEMLGPLLSHDPNESADAASFLRTALEQAAAARTHGAYHTDH</sequence>
<dbReference type="EMBL" id="JBEZFP010000038">
    <property type="protein sequence ID" value="MEU8135172.1"/>
    <property type="molecule type" value="Genomic_DNA"/>
</dbReference>
<reference evidence="1 2" key="1">
    <citation type="submission" date="2024-06" db="EMBL/GenBank/DDBJ databases">
        <title>The Natural Products Discovery Center: Release of the First 8490 Sequenced Strains for Exploring Actinobacteria Biosynthetic Diversity.</title>
        <authorList>
            <person name="Kalkreuter E."/>
            <person name="Kautsar S.A."/>
            <person name="Yang D."/>
            <person name="Bader C.D."/>
            <person name="Teijaro C.N."/>
            <person name="Fluegel L."/>
            <person name="Davis C.M."/>
            <person name="Simpson J.R."/>
            <person name="Lauterbach L."/>
            <person name="Steele A.D."/>
            <person name="Gui C."/>
            <person name="Meng S."/>
            <person name="Li G."/>
            <person name="Viehrig K."/>
            <person name="Ye F."/>
            <person name="Su P."/>
            <person name="Kiefer A.F."/>
            <person name="Nichols A."/>
            <person name="Cepeda A.J."/>
            <person name="Yan W."/>
            <person name="Fan B."/>
            <person name="Jiang Y."/>
            <person name="Adhikari A."/>
            <person name="Zheng C.-J."/>
            <person name="Schuster L."/>
            <person name="Cowan T.M."/>
            <person name="Smanski M.J."/>
            <person name="Chevrette M.G."/>
            <person name="De Carvalho L.P.S."/>
            <person name="Shen B."/>
        </authorList>
    </citation>
    <scope>NUCLEOTIDE SEQUENCE [LARGE SCALE GENOMIC DNA]</scope>
    <source>
        <strain evidence="1 2">NPDC048946</strain>
    </source>
</reference>
<evidence type="ECO:0000313" key="2">
    <source>
        <dbReference type="Proteomes" id="UP001551482"/>
    </source>
</evidence>
<comment type="caution">
    <text evidence="1">The sequence shown here is derived from an EMBL/GenBank/DDBJ whole genome shotgun (WGS) entry which is preliminary data.</text>
</comment>
<accession>A0ABV3DIW8</accession>
<protein>
    <submittedName>
        <fullName evidence="1">Uncharacterized protein</fullName>
    </submittedName>
</protein>
<evidence type="ECO:0000313" key="1">
    <source>
        <dbReference type="EMBL" id="MEU8135172.1"/>
    </source>
</evidence>
<gene>
    <name evidence="1" type="ORF">AB0C36_16840</name>
</gene>
<keyword evidence="2" id="KW-1185">Reference proteome</keyword>